<protein>
    <submittedName>
        <fullName evidence="2">Uncharacterized protein</fullName>
    </submittedName>
</protein>
<name>A0A0M0GF78_SPOGL</name>
<evidence type="ECO:0000313" key="2">
    <source>
        <dbReference type="EMBL" id="KON88570.1"/>
    </source>
</evidence>
<evidence type="ECO:0000256" key="1">
    <source>
        <dbReference type="SAM" id="Phobius"/>
    </source>
</evidence>
<keyword evidence="1" id="KW-0472">Membrane</keyword>
<keyword evidence="3" id="KW-1185">Reference proteome</keyword>
<feature type="transmembrane region" description="Helical" evidence="1">
    <location>
        <begin position="52"/>
        <end position="70"/>
    </location>
</feature>
<proteinExistence type="predicted"/>
<dbReference type="Proteomes" id="UP000037109">
    <property type="component" value="Unassembled WGS sequence"/>
</dbReference>
<gene>
    <name evidence="2" type="ORF">AF332_18335</name>
</gene>
<sequence>MVLKDDSAVNLEKIQTVLLCQKRDFNLTSGVMAILIAVIAILAPSFYTKLSYLSQIFLFIGFSFFLLKLVPSLDKFQHSDYNKKIDYLVWQIEKNK</sequence>
<organism evidence="2 3">
    <name type="scientific">Sporosarcina globispora</name>
    <name type="common">Bacillus globisporus</name>
    <dbReference type="NCBI Taxonomy" id="1459"/>
    <lineage>
        <taxon>Bacteria</taxon>
        <taxon>Bacillati</taxon>
        <taxon>Bacillota</taxon>
        <taxon>Bacilli</taxon>
        <taxon>Bacillales</taxon>
        <taxon>Caryophanaceae</taxon>
        <taxon>Sporosarcina</taxon>
    </lineage>
</organism>
<keyword evidence="1" id="KW-0812">Transmembrane</keyword>
<comment type="caution">
    <text evidence="2">The sequence shown here is derived from an EMBL/GenBank/DDBJ whole genome shotgun (WGS) entry which is preliminary data.</text>
</comment>
<evidence type="ECO:0000313" key="3">
    <source>
        <dbReference type="Proteomes" id="UP000037109"/>
    </source>
</evidence>
<keyword evidence="1" id="KW-1133">Transmembrane helix</keyword>
<reference evidence="3" key="1">
    <citation type="submission" date="2015-07" db="EMBL/GenBank/DDBJ databases">
        <title>Fjat-10036 dsm4.</title>
        <authorList>
            <person name="Liu B."/>
            <person name="Wang J."/>
            <person name="Zhu Y."/>
            <person name="Liu G."/>
            <person name="Chen Q."/>
            <person name="Chen Z."/>
            <person name="Lan J."/>
            <person name="Che J."/>
            <person name="Ge C."/>
            <person name="Shi H."/>
            <person name="Pan Z."/>
            <person name="Liu X."/>
        </authorList>
    </citation>
    <scope>NUCLEOTIDE SEQUENCE [LARGE SCALE GENOMIC DNA]</scope>
    <source>
        <strain evidence="3">DSM 4</strain>
    </source>
</reference>
<feature type="transmembrane region" description="Helical" evidence="1">
    <location>
        <begin position="25"/>
        <end position="46"/>
    </location>
</feature>
<dbReference type="PATRIC" id="fig|1459.3.peg.4036"/>
<dbReference type="EMBL" id="LGUF01000007">
    <property type="protein sequence ID" value="KON88570.1"/>
    <property type="molecule type" value="Genomic_DNA"/>
</dbReference>
<accession>A0A0M0GF78</accession>
<dbReference type="AlphaFoldDB" id="A0A0M0GF78"/>